<dbReference type="STRING" id="39966.A0A369JTA0"/>
<feature type="compositionally biased region" description="Basic and acidic residues" evidence="1">
    <location>
        <begin position="370"/>
        <end position="393"/>
    </location>
</feature>
<feature type="region of interest" description="Disordered" evidence="1">
    <location>
        <begin position="71"/>
        <end position="93"/>
    </location>
</feature>
<feature type="compositionally biased region" description="Polar residues" evidence="1">
    <location>
        <begin position="76"/>
        <end position="93"/>
    </location>
</feature>
<sequence length="401" mass="45203">MLSRSCLRQLVAVRWSHEASASGASSFSLVHSLPQKPSSRRRSLSTRPSSSDSIFSKRESAWEHVFSDVQDRPSPYTASQSHRGPQQSMTARESSAFNEMFEMIFDAVTAQESGTTSVSSSDSAVGVGRGGINDLIGKLRKHPRRLKWFSDSDEILDRQKEAMDLCTTDHELLEWATREVFGESQRYENEARKAISAAAVSGTLGDLPMLQPPTYPHLVALLMRAFRDKYNDPHLALSIFDHARHLSIASYVFGCSTQAYNELIETRWKSFRDLKGVHDGLEEMKVNGVKVDSRTRKIVEEVRREVGGQHLWVEESELGSGEIWNLLAKIEQLVAKTPTKASVPTATQQPTKWDVWKTTNLEDAEGDEWGFDRWETPDKRSSPRRTVSNDRRRSSSFGLKA</sequence>
<dbReference type="AlphaFoldDB" id="A0A369JTA0"/>
<dbReference type="PANTHER" id="PTHR39468">
    <property type="entry name" value="CHROMOSOME 7, WHOLE GENOME SHOTGUN SEQUENCE"/>
    <property type="match status" value="1"/>
</dbReference>
<evidence type="ECO:0000256" key="1">
    <source>
        <dbReference type="SAM" id="MobiDB-lite"/>
    </source>
</evidence>
<accession>A0A369JTA0</accession>
<dbReference type="Proteomes" id="UP000076154">
    <property type="component" value="Unassembled WGS sequence"/>
</dbReference>
<comment type="caution">
    <text evidence="3">The sequence shown here is derived from an EMBL/GenBank/DDBJ whole genome shotgun (WGS) entry which is preliminary data.</text>
</comment>
<evidence type="ECO:0000313" key="4">
    <source>
        <dbReference type="Proteomes" id="UP000076154"/>
    </source>
</evidence>
<protein>
    <recommendedName>
        <fullName evidence="2">Mtf2-like C-terminal domain-containing protein</fullName>
    </recommendedName>
</protein>
<name>A0A369JTA0_HYPMA</name>
<dbReference type="PANTHER" id="PTHR39468:SF1">
    <property type="entry name" value="MTF2-LIKE C-TERMINAL DOMAIN-CONTAINING PROTEIN"/>
    <property type="match status" value="1"/>
</dbReference>
<dbReference type="OrthoDB" id="2444174at2759"/>
<dbReference type="InParanoid" id="A0A369JTA0"/>
<proteinExistence type="predicted"/>
<dbReference type="InterPro" id="IPR040009">
    <property type="entry name" value="Mtf2/C5D6.12-like"/>
</dbReference>
<dbReference type="EMBL" id="LUEZ02000041">
    <property type="protein sequence ID" value="RDB24998.1"/>
    <property type="molecule type" value="Genomic_DNA"/>
</dbReference>
<evidence type="ECO:0000313" key="3">
    <source>
        <dbReference type="EMBL" id="RDB24998.1"/>
    </source>
</evidence>
<organism evidence="3 4">
    <name type="scientific">Hypsizygus marmoreus</name>
    <name type="common">White beech mushroom</name>
    <name type="synonym">Agaricus marmoreus</name>
    <dbReference type="NCBI Taxonomy" id="39966"/>
    <lineage>
        <taxon>Eukaryota</taxon>
        <taxon>Fungi</taxon>
        <taxon>Dikarya</taxon>
        <taxon>Basidiomycota</taxon>
        <taxon>Agaricomycotina</taxon>
        <taxon>Agaricomycetes</taxon>
        <taxon>Agaricomycetidae</taxon>
        <taxon>Agaricales</taxon>
        <taxon>Tricholomatineae</taxon>
        <taxon>Lyophyllaceae</taxon>
        <taxon>Hypsizygus</taxon>
    </lineage>
</organism>
<gene>
    <name evidence="3" type="ORF">Hypma_008012</name>
</gene>
<keyword evidence="4" id="KW-1185">Reference proteome</keyword>
<evidence type="ECO:0000259" key="2">
    <source>
        <dbReference type="Pfam" id="PF19189"/>
    </source>
</evidence>
<feature type="region of interest" description="Disordered" evidence="1">
    <location>
        <begin position="367"/>
        <end position="401"/>
    </location>
</feature>
<dbReference type="InterPro" id="IPR043837">
    <property type="entry name" value="Mtf2-like_C"/>
</dbReference>
<feature type="domain" description="Mtf2-like C-terminal" evidence="2">
    <location>
        <begin position="152"/>
        <end position="332"/>
    </location>
</feature>
<dbReference type="Pfam" id="PF19189">
    <property type="entry name" value="Mtf2"/>
    <property type="match status" value="1"/>
</dbReference>
<feature type="region of interest" description="Disordered" evidence="1">
    <location>
        <begin position="26"/>
        <end position="52"/>
    </location>
</feature>
<dbReference type="GO" id="GO:0005739">
    <property type="term" value="C:mitochondrion"/>
    <property type="evidence" value="ECO:0007669"/>
    <property type="project" value="InterPro"/>
</dbReference>
<reference evidence="3" key="1">
    <citation type="submission" date="2018-04" db="EMBL/GenBank/DDBJ databases">
        <title>Whole genome sequencing of Hypsizygus marmoreus.</title>
        <authorList>
            <person name="Choi I.-G."/>
            <person name="Min B."/>
            <person name="Kim J.-G."/>
            <person name="Kim S."/>
            <person name="Oh Y.-L."/>
            <person name="Kong W.-S."/>
            <person name="Park H."/>
            <person name="Jeong J."/>
            <person name="Song E.-S."/>
        </authorList>
    </citation>
    <scope>NUCLEOTIDE SEQUENCE [LARGE SCALE GENOMIC DNA]</scope>
    <source>
        <strain evidence="3">51987-8</strain>
    </source>
</reference>